<dbReference type="KEGG" id="dac:Daci_4298"/>
<dbReference type="STRING" id="398578.Daci_4298"/>
<gene>
    <name evidence="2" type="ordered locus">Daci_4298</name>
</gene>
<feature type="region of interest" description="Disordered" evidence="1">
    <location>
        <begin position="37"/>
        <end position="69"/>
    </location>
</feature>
<protein>
    <submittedName>
        <fullName evidence="2">Uncharacterized protein</fullName>
    </submittedName>
</protein>
<accession>A9BLZ0</accession>
<sequence>MTRRKMAMTHAKAAARRRASGQLDKFMMIIGTNCVAGKTAQGRGDHGVKPRLRLGPSSPGRDLQSTRASGCRVAASGPALCFSM</sequence>
<evidence type="ECO:0000313" key="2">
    <source>
        <dbReference type="EMBL" id="ABX36929.1"/>
    </source>
</evidence>
<reference evidence="2 3" key="1">
    <citation type="journal article" date="2004" name="Appl. Environ. Microbiol.">
        <title>Mineralization of individual congeners of linear alkylbenzenesulfonate by defined pairs of heterotrophic bacteria.</title>
        <authorList>
            <person name="Schleheck D."/>
            <person name="Knepper T.P."/>
            <person name="Fischer K."/>
            <person name="Cook A.M."/>
        </authorList>
    </citation>
    <scope>NUCLEOTIDE SEQUENCE [LARGE SCALE GENOMIC DNA]</scope>
    <source>
        <strain evidence="3">DSM 14801 / SPH-1</strain>
    </source>
</reference>
<dbReference type="AlphaFoldDB" id="A9BLZ0"/>
<keyword evidence="3" id="KW-1185">Reference proteome</keyword>
<evidence type="ECO:0000256" key="1">
    <source>
        <dbReference type="SAM" id="MobiDB-lite"/>
    </source>
</evidence>
<proteinExistence type="predicted"/>
<reference evidence="3" key="2">
    <citation type="submission" date="2007-11" db="EMBL/GenBank/DDBJ databases">
        <title>Complete sequence of Delftia acidovorans DSM 14801 / SPH-1.</title>
        <authorList>
            <person name="Copeland A."/>
            <person name="Lucas S."/>
            <person name="Lapidus A."/>
            <person name="Barry K."/>
            <person name="Glavina del Rio T."/>
            <person name="Dalin E."/>
            <person name="Tice H."/>
            <person name="Pitluck S."/>
            <person name="Lowry S."/>
            <person name="Clum A."/>
            <person name="Schmutz J."/>
            <person name="Larimer F."/>
            <person name="Land M."/>
            <person name="Hauser L."/>
            <person name="Kyrpides N."/>
            <person name="Kim E."/>
            <person name="Schleheck D."/>
            <person name="Richardson P."/>
        </authorList>
    </citation>
    <scope>NUCLEOTIDE SEQUENCE [LARGE SCALE GENOMIC DNA]</scope>
    <source>
        <strain evidence="3">DSM 14801 / SPH-1</strain>
    </source>
</reference>
<dbReference type="HOGENOM" id="CLU_2522068_0_0_4"/>
<dbReference type="EMBL" id="CP000884">
    <property type="protein sequence ID" value="ABX36929.1"/>
    <property type="molecule type" value="Genomic_DNA"/>
</dbReference>
<evidence type="ECO:0000313" key="3">
    <source>
        <dbReference type="Proteomes" id="UP000000784"/>
    </source>
</evidence>
<dbReference type="Proteomes" id="UP000000784">
    <property type="component" value="Chromosome"/>
</dbReference>
<name>A9BLZ0_DELAS</name>
<organism evidence="2 3">
    <name type="scientific">Delftia acidovorans (strain DSM 14801 / SPH-1)</name>
    <dbReference type="NCBI Taxonomy" id="398578"/>
    <lineage>
        <taxon>Bacteria</taxon>
        <taxon>Pseudomonadati</taxon>
        <taxon>Pseudomonadota</taxon>
        <taxon>Betaproteobacteria</taxon>
        <taxon>Burkholderiales</taxon>
        <taxon>Comamonadaceae</taxon>
        <taxon>Delftia</taxon>
    </lineage>
</organism>